<dbReference type="GO" id="GO:0003723">
    <property type="term" value="F:RNA binding"/>
    <property type="evidence" value="ECO:0007669"/>
    <property type="project" value="TreeGrafter"/>
</dbReference>
<feature type="compositionally biased region" description="Basic and acidic residues" evidence="1">
    <location>
        <begin position="498"/>
        <end position="509"/>
    </location>
</feature>
<dbReference type="Pfam" id="PF25121">
    <property type="entry name" value="RRM_ESF1"/>
    <property type="match status" value="1"/>
</dbReference>
<feature type="compositionally biased region" description="Basic residues" evidence="1">
    <location>
        <begin position="423"/>
        <end position="437"/>
    </location>
</feature>
<feature type="region of interest" description="Disordered" evidence="1">
    <location>
        <begin position="272"/>
        <end position="298"/>
    </location>
</feature>
<dbReference type="Proteomes" id="UP001460270">
    <property type="component" value="Unassembled WGS sequence"/>
</dbReference>
<dbReference type="PANTHER" id="PTHR12202:SF0">
    <property type="entry name" value="ESF1 HOMOLOG"/>
    <property type="match status" value="1"/>
</dbReference>
<evidence type="ECO:0000256" key="2">
    <source>
        <dbReference type="SAM" id="SignalP"/>
    </source>
</evidence>
<dbReference type="Gene3D" id="3.30.70.330">
    <property type="match status" value="1"/>
</dbReference>
<evidence type="ECO:0000256" key="1">
    <source>
        <dbReference type="SAM" id="MobiDB-lite"/>
    </source>
</evidence>
<feature type="compositionally biased region" description="Basic residues" evidence="1">
    <location>
        <begin position="543"/>
        <end position="556"/>
    </location>
</feature>
<feature type="compositionally biased region" description="Basic and acidic residues" evidence="1">
    <location>
        <begin position="522"/>
        <end position="536"/>
    </location>
</feature>
<feature type="compositionally biased region" description="Basic and acidic residues" evidence="1">
    <location>
        <begin position="735"/>
        <end position="746"/>
    </location>
</feature>
<feature type="compositionally biased region" description="Basic and acidic residues" evidence="1">
    <location>
        <begin position="466"/>
        <end position="484"/>
    </location>
</feature>
<feature type="compositionally biased region" description="Basic residues" evidence="1">
    <location>
        <begin position="747"/>
        <end position="757"/>
    </location>
</feature>
<feature type="compositionally biased region" description="Acidic residues" evidence="1">
    <location>
        <begin position="565"/>
        <end position="576"/>
    </location>
</feature>
<protein>
    <recommendedName>
        <fullName evidence="3">ESF1 RRM domain-containing protein</fullName>
    </recommendedName>
</protein>
<feature type="signal peptide" evidence="2">
    <location>
        <begin position="1"/>
        <end position="17"/>
    </location>
</feature>
<feature type="compositionally biased region" description="Basic and acidic residues" evidence="1">
    <location>
        <begin position="615"/>
        <end position="648"/>
    </location>
</feature>
<feature type="domain" description="ESF1 RRM" evidence="3">
    <location>
        <begin position="224"/>
        <end position="364"/>
    </location>
</feature>
<name>A0AAW0PLC7_9GOBI</name>
<feature type="compositionally biased region" description="Basic residues" evidence="1">
    <location>
        <begin position="669"/>
        <end position="681"/>
    </location>
</feature>
<comment type="caution">
    <text evidence="4">The sequence shown here is derived from an EMBL/GenBank/DDBJ whole genome shotgun (WGS) entry which is preliminary data.</text>
</comment>
<feature type="region of interest" description="Disordered" evidence="1">
    <location>
        <begin position="498"/>
        <end position="757"/>
    </location>
</feature>
<feature type="compositionally biased region" description="Basic residues" evidence="1">
    <location>
        <begin position="689"/>
        <end position="698"/>
    </location>
</feature>
<feature type="compositionally biased region" description="Acidic residues" evidence="1">
    <location>
        <begin position="185"/>
        <end position="195"/>
    </location>
</feature>
<dbReference type="EMBL" id="JBBPFD010000004">
    <property type="protein sequence ID" value="KAK7930427.1"/>
    <property type="molecule type" value="Genomic_DNA"/>
</dbReference>
<feature type="region of interest" description="Disordered" evidence="1">
    <location>
        <begin position="418"/>
        <end position="437"/>
    </location>
</feature>
<feature type="compositionally biased region" description="Basic and acidic residues" evidence="1">
    <location>
        <begin position="128"/>
        <end position="138"/>
    </location>
</feature>
<accession>A0AAW0PLC7</accession>
<feature type="compositionally biased region" description="Basic and acidic residues" evidence="1">
    <location>
        <begin position="656"/>
        <end position="668"/>
    </location>
</feature>
<feature type="region of interest" description="Disordered" evidence="1">
    <location>
        <begin position="445"/>
        <end position="484"/>
    </location>
</feature>
<feature type="compositionally biased region" description="Basic residues" evidence="1">
    <location>
        <begin position="445"/>
        <end position="462"/>
    </location>
</feature>
<gene>
    <name evidence="4" type="ORF">WMY93_006822</name>
</gene>
<dbReference type="GO" id="GO:0006364">
    <property type="term" value="P:rRNA processing"/>
    <property type="evidence" value="ECO:0007669"/>
    <property type="project" value="InterPro"/>
</dbReference>
<feature type="compositionally biased region" description="Basic residues" evidence="1">
    <location>
        <begin position="593"/>
        <end position="603"/>
    </location>
</feature>
<reference evidence="5" key="1">
    <citation type="submission" date="2024-04" db="EMBL/GenBank/DDBJ databases">
        <title>Salinicola lusitanus LLJ914,a marine bacterium isolated from the Okinawa Trough.</title>
        <authorList>
            <person name="Li J."/>
        </authorList>
    </citation>
    <scope>NUCLEOTIDE SEQUENCE [LARGE SCALE GENOMIC DNA]</scope>
</reference>
<feature type="region of interest" description="Disordered" evidence="1">
    <location>
        <begin position="106"/>
        <end position="195"/>
    </location>
</feature>
<evidence type="ECO:0000313" key="4">
    <source>
        <dbReference type="EMBL" id="KAK7930427.1"/>
    </source>
</evidence>
<evidence type="ECO:0000313" key="5">
    <source>
        <dbReference type="Proteomes" id="UP001460270"/>
    </source>
</evidence>
<feature type="chain" id="PRO_5043429844" description="ESF1 RRM domain-containing protein" evidence="2">
    <location>
        <begin position="18"/>
        <end position="757"/>
    </location>
</feature>
<feature type="compositionally biased region" description="Acidic residues" evidence="1">
    <location>
        <begin position="116"/>
        <end position="127"/>
    </location>
</feature>
<sequence>MMCVLPFALWFVPLRSPYRLSARGTVGKPLGVRMSSQKQKHKQQQSDVDDRFSRVQRDPRFWEMPEKQRKVKIDKRFQSMFHDDRFKVKQTVDKRGRAIQHSTKEDLKKFYQLSDSDQEEEEEEEEETKAGLKPDRTKAGPSAEDEDDEDESEEDEESDEDEEDSDSDSDSGPDLARGKGNVETSSDEDSEDDVEEILRREEEEIQHDWGDLCKDAPRTEQVSRRLAVCNMDWDRIKAKDLLALFQSFCPKGGAVLSVKIFLSEFGKERLQQEQNQAPLELRTLPEDSEDDTEEEKSYRERMRQYQFRRLKYHYAVLECDRPETAAQIYSECDGFEYESSGSVLDLRFIPDDVQFDEKPKDVSTDVNLTSYSPNLFTSTSSSTSKVQLTWDETDHERVTALNRKFNKDELLNMDFKLTWPPPAKKKKKKRKGRGLWRKRRSLWRKGRSLQTKGRSHSRKQKTNTHNSEDPSLEKIPKKVKRSEQQIHKYRELLQGIRAKEEQSREREGGMEVTWVPGLKQNAEQKLKKRLESEKLGPWEQFLQKKKEKKKEKRKEKKSQDSEVGLSDDEIPSDVDLNDSFFKDELSAADVKNLKKKEKKKKRTRASDAEEEKNEEEEKRERVRDMGEDREEEKRERRTERGGGENEKDKRRRRRERVGERRRRDEEKRGRRRESRRKRKEGRRIERWRNKGRGRRGERRRKEGEGRRGKGKRRGGKRETRGEEEERERTRKKGGGQREKRRNEGGKKRGGGQRCKKE</sequence>
<dbReference type="PANTHER" id="PTHR12202">
    <property type="entry name" value="ESF1 HOMOLOG"/>
    <property type="match status" value="1"/>
</dbReference>
<keyword evidence="2" id="KW-0732">Signal</keyword>
<dbReference type="InterPro" id="IPR039754">
    <property type="entry name" value="Esf1"/>
</dbReference>
<feature type="region of interest" description="Disordered" evidence="1">
    <location>
        <begin position="32"/>
        <end position="60"/>
    </location>
</feature>
<dbReference type="InterPro" id="IPR056750">
    <property type="entry name" value="RRM_ESF1"/>
</dbReference>
<keyword evidence="5" id="KW-1185">Reference proteome</keyword>
<feature type="compositionally biased region" description="Acidic residues" evidence="1">
    <location>
        <begin position="143"/>
        <end position="171"/>
    </location>
</feature>
<evidence type="ECO:0000259" key="3">
    <source>
        <dbReference type="Pfam" id="PF25121"/>
    </source>
</evidence>
<dbReference type="InterPro" id="IPR012677">
    <property type="entry name" value="Nucleotide-bd_a/b_plait_sf"/>
</dbReference>
<proteinExistence type="predicted"/>
<dbReference type="AlphaFoldDB" id="A0AAW0PLC7"/>
<organism evidence="4 5">
    <name type="scientific">Mugilogobius chulae</name>
    <name type="common">yellowstripe goby</name>
    <dbReference type="NCBI Taxonomy" id="88201"/>
    <lineage>
        <taxon>Eukaryota</taxon>
        <taxon>Metazoa</taxon>
        <taxon>Chordata</taxon>
        <taxon>Craniata</taxon>
        <taxon>Vertebrata</taxon>
        <taxon>Euteleostomi</taxon>
        <taxon>Actinopterygii</taxon>
        <taxon>Neopterygii</taxon>
        <taxon>Teleostei</taxon>
        <taxon>Neoteleostei</taxon>
        <taxon>Acanthomorphata</taxon>
        <taxon>Gobiaria</taxon>
        <taxon>Gobiiformes</taxon>
        <taxon>Gobioidei</taxon>
        <taxon>Gobiidae</taxon>
        <taxon>Gobionellinae</taxon>
        <taxon>Mugilogobius</taxon>
    </lineage>
</organism>
<feature type="compositionally biased region" description="Basic and acidic residues" evidence="1">
    <location>
        <begin position="48"/>
        <end position="60"/>
    </location>
</feature>